<dbReference type="RefSeq" id="WP_013795847.1">
    <property type="nucleotide sequence ID" value="NC_015559.1"/>
</dbReference>
<reference evidence="1 2" key="1">
    <citation type="journal article" date="2012" name="Stand. Genomic Sci.">
        <title>Complete genome sequence of Marinomonas posidonica type strain (IVIA-Po-181(T)).</title>
        <authorList>
            <person name="Lucas-Elio P."/>
            <person name="Goodwin L."/>
            <person name="Woyke T."/>
            <person name="Pitluck S."/>
            <person name="Nolan M."/>
            <person name="Kyrpides N.C."/>
            <person name="Detter J.C."/>
            <person name="Copeland A."/>
            <person name="Lu M."/>
            <person name="Bruce D."/>
            <person name="Detter C."/>
            <person name="Tapia R."/>
            <person name="Han S."/>
            <person name="Land M.L."/>
            <person name="Ivanova N."/>
            <person name="Mikhailova N."/>
            <person name="Johnston A.W."/>
            <person name="Sanchez-Amat A."/>
        </authorList>
    </citation>
    <scope>NUCLEOTIDE SEQUENCE [LARGE SCALE GENOMIC DNA]</scope>
    <source>
        <strain evidence="2">CECT 7376 / NCIMB 14433 / IVIA-Po-181</strain>
    </source>
</reference>
<dbReference type="KEGG" id="mpc:Mar181_1328"/>
<sequence>MNLHIIYTETDMVLSKKEYESWREIQDEYVTYKASLGPWGMDEVIEYLTDEYPKLSPKANIQIKEFENTNSQMWVLKFSESQ</sequence>
<dbReference type="STRING" id="491952.Mar181_1328"/>
<dbReference type="AlphaFoldDB" id="F6CWM2"/>
<evidence type="ECO:0000313" key="1">
    <source>
        <dbReference type="EMBL" id="AEF54372.1"/>
    </source>
</evidence>
<accession>F6CWM2</accession>
<keyword evidence="2" id="KW-1185">Reference proteome</keyword>
<evidence type="ECO:0000313" key="2">
    <source>
        <dbReference type="Proteomes" id="UP000009230"/>
    </source>
</evidence>
<name>F6CWM2_MARPP</name>
<organism evidence="1 2">
    <name type="scientific">Marinomonas posidonica (strain CECT 7376 / NCIMB 14433 / IVIA-Po-181)</name>
    <dbReference type="NCBI Taxonomy" id="491952"/>
    <lineage>
        <taxon>Bacteria</taxon>
        <taxon>Pseudomonadati</taxon>
        <taxon>Pseudomonadota</taxon>
        <taxon>Gammaproteobacteria</taxon>
        <taxon>Oceanospirillales</taxon>
        <taxon>Oceanospirillaceae</taxon>
        <taxon>Marinomonas</taxon>
    </lineage>
</organism>
<dbReference type="HOGENOM" id="CLU_2587100_0_0_6"/>
<proteinExistence type="predicted"/>
<gene>
    <name evidence="1" type="ordered locus">Mar181_1328</name>
</gene>
<dbReference type="Proteomes" id="UP000009230">
    <property type="component" value="Chromosome"/>
</dbReference>
<dbReference type="OrthoDB" id="9100791at2"/>
<protein>
    <submittedName>
        <fullName evidence="1">Uncharacterized protein</fullName>
    </submittedName>
</protein>
<dbReference type="EMBL" id="CP002771">
    <property type="protein sequence ID" value="AEF54372.1"/>
    <property type="molecule type" value="Genomic_DNA"/>
</dbReference>